<feature type="compositionally biased region" description="Pro residues" evidence="2">
    <location>
        <begin position="498"/>
        <end position="508"/>
    </location>
</feature>
<dbReference type="STRING" id="154538.A0A1M2W779"/>
<evidence type="ECO:0000313" key="3">
    <source>
        <dbReference type="EMBL" id="OJT15707.1"/>
    </source>
</evidence>
<dbReference type="EMBL" id="MNAD01000139">
    <property type="protein sequence ID" value="OJT15707.1"/>
    <property type="molecule type" value="Genomic_DNA"/>
</dbReference>
<keyword evidence="4" id="KW-1185">Reference proteome</keyword>
<dbReference type="InterPro" id="IPR007483">
    <property type="entry name" value="Hamartin"/>
</dbReference>
<evidence type="ECO:0000313" key="4">
    <source>
        <dbReference type="Proteomes" id="UP000184267"/>
    </source>
</evidence>
<dbReference type="PANTHER" id="PTHR15154:SF2">
    <property type="entry name" value="HAMARTIN"/>
    <property type="match status" value="1"/>
</dbReference>
<organism evidence="3 4">
    <name type="scientific">Trametes pubescens</name>
    <name type="common">White-rot fungus</name>
    <dbReference type="NCBI Taxonomy" id="154538"/>
    <lineage>
        <taxon>Eukaryota</taxon>
        <taxon>Fungi</taxon>
        <taxon>Dikarya</taxon>
        <taxon>Basidiomycota</taxon>
        <taxon>Agaricomycotina</taxon>
        <taxon>Agaricomycetes</taxon>
        <taxon>Polyporales</taxon>
        <taxon>Polyporaceae</taxon>
        <taxon>Trametes</taxon>
    </lineage>
</organism>
<feature type="region of interest" description="Disordered" evidence="2">
    <location>
        <begin position="477"/>
        <end position="522"/>
    </location>
</feature>
<dbReference type="GO" id="GO:0032007">
    <property type="term" value="P:negative regulation of TOR signaling"/>
    <property type="evidence" value="ECO:0007669"/>
    <property type="project" value="TreeGrafter"/>
</dbReference>
<sequence>MTSSATIAELCAHLRLILDSSLDAVSLNELLARVDAFVLECSASPEAGTLMHQLEDELQVIYDDVVGHALFPQAEIFLAFLYHLRPVLPSSSIISTWFDLVLRPTLREPKLPLPAVNYAKELITSALDPGSNFSTTEDDPAEAEKQKERVGDFRRRLMDLYLLDALNESSGDDVLEWAELDEVQREKKAYWKANLEDVLVRVALERPQDFLTELYHCYVSPTSRLQLLILLNAYTSEPAFPDHAHVLASHPLMTSLLHSLIFDNSSTVCTIALTVLIKLLPIFAVKACQQLKSLLPLLLVVLARILCWKERQSSSPIVLVLPDPEEDDEEDALASDDDDNVVREGSRPLQIREDIEWERLELTFDGPASKAPSPDRYFTFLYYLFPCNVIRFLRCPVRYLTDNGVDSLYAAEWEDVLDAEKIKSKSEPLLRRHVLHPLLIWREASEELEQPDFWVSEQFDIARIVGGATMLEVRNAALGSRQPQPTGISAAPVRTPSPEFPARPPSADPPTASQTEGWDGAPLSSSLETVYAEAEVASSSTPGPHRISLTHMVATSVALKSGLDITIVDPSPAWSAVLFPLRPRTRSSSRAERESLHPSEEQAESPPTPDQSEHSKDSDGSLPRHVAQAISALQREVLLLKNELNLELWTTRENVKHIGRLYKDRVVSRTEEVERQGLHNKLKEYKHTVDRLRKELKEAKEQAIAARARYTDWNKELQDRVAGLRTEKKAWTAEAAAMRAAEKEAKDTFAAQGKLLAEANQLVFRLETKIKENAPKVDRLYDYETQINQLIKLQRLWEADVHKINDSKEYLAAFASKYRKMEFRLDAFENAQVEAERNAAQRILELENKIKHSQKELEAARKTTQMHRGALGSEEYRKLEKANERLRDENEELRDENEEVKAMVEVLKGQSIAYVSQCTMDVDIGSQMRKAL</sequence>
<feature type="region of interest" description="Disordered" evidence="2">
    <location>
        <begin position="584"/>
        <end position="623"/>
    </location>
</feature>
<comment type="caution">
    <text evidence="3">The sequence shown here is derived from an EMBL/GenBank/DDBJ whole genome shotgun (WGS) entry which is preliminary data.</text>
</comment>
<dbReference type="AlphaFoldDB" id="A0A1M2W779"/>
<feature type="coiled-coil region" evidence="1">
    <location>
        <begin position="675"/>
        <end position="734"/>
    </location>
</feature>
<reference evidence="3 4" key="1">
    <citation type="submission" date="2016-10" db="EMBL/GenBank/DDBJ databases">
        <title>Genome sequence of the basidiomycete white-rot fungus Trametes pubescens.</title>
        <authorList>
            <person name="Makela M.R."/>
            <person name="Granchi Z."/>
            <person name="Peng M."/>
            <person name="De Vries R.P."/>
            <person name="Grigoriev I."/>
            <person name="Riley R."/>
            <person name="Hilden K."/>
        </authorList>
    </citation>
    <scope>NUCLEOTIDE SEQUENCE [LARGE SCALE GENOMIC DNA]</scope>
    <source>
        <strain evidence="3 4">FBCC735</strain>
    </source>
</reference>
<keyword evidence="1" id="KW-0175">Coiled coil</keyword>
<protein>
    <submittedName>
        <fullName evidence="3">Tuberous sclerosis 1 protein-like protein</fullName>
    </submittedName>
</protein>
<dbReference type="GO" id="GO:0033596">
    <property type="term" value="C:TSC1-TSC2 complex"/>
    <property type="evidence" value="ECO:0007669"/>
    <property type="project" value="TreeGrafter"/>
</dbReference>
<dbReference type="OrthoDB" id="28737at2759"/>
<dbReference type="Proteomes" id="UP000184267">
    <property type="component" value="Unassembled WGS sequence"/>
</dbReference>
<feature type="coiled-coil region" evidence="1">
    <location>
        <begin position="818"/>
        <end position="910"/>
    </location>
</feature>
<proteinExistence type="predicted"/>
<evidence type="ECO:0000256" key="2">
    <source>
        <dbReference type="SAM" id="MobiDB-lite"/>
    </source>
</evidence>
<accession>A0A1M2W779</accession>
<dbReference type="PANTHER" id="PTHR15154">
    <property type="entry name" value="HAMARTIN"/>
    <property type="match status" value="1"/>
</dbReference>
<evidence type="ECO:0000256" key="1">
    <source>
        <dbReference type="SAM" id="Coils"/>
    </source>
</evidence>
<feature type="region of interest" description="Disordered" evidence="2">
    <location>
        <begin position="129"/>
        <end position="148"/>
    </location>
</feature>
<dbReference type="OMA" id="IMFLPHI"/>
<feature type="compositionally biased region" description="Basic and acidic residues" evidence="2">
    <location>
        <begin position="589"/>
        <end position="600"/>
    </location>
</feature>
<gene>
    <name evidence="3" type="ORF">TRAPUB_4690</name>
</gene>
<name>A0A1M2W779_TRAPU</name>
<dbReference type="GO" id="GO:0051726">
    <property type="term" value="P:regulation of cell cycle"/>
    <property type="evidence" value="ECO:0007669"/>
    <property type="project" value="TreeGrafter"/>
</dbReference>